<dbReference type="PROSITE" id="PS00107">
    <property type="entry name" value="PROTEIN_KINASE_ATP"/>
    <property type="match status" value="1"/>
</dbReference>
<comment type="subcellular location">
    <subcellularLocation>
        <location evidence="1">Membrane</location>
        <topology evidence="1">Single-pass membrane protein</topology>
    </subcellularLocation>
</comment>
<dbReference type="Pfam" id="PF07714">
    <property type="entry name" value="PK_Tyr_Ser-Thr"/>
    <property type="match status" value="1"/>
</dbReference>
<keyword evidence="2" id="KW-0808">Transferase</keyword>
<evidence type="ECO:0000256" key="5">
    <source>
        <dbReference type="ARBA" id="ARBA00022840"/>
    </source>
</evidence>
<dbReference type="PANTHER" id="PTHR24416">
    <property type="entry name" value="TYROSINE-PROTEIN KINASE RECEPTOR"/>
    <property type="match status" value="1"/>
</dbReference>
<dbReference type="AlphaFoldDB" id="A0AAV6TNV1"/>
<dbReference type="FunFam" id="1.10.510.10:FF:000554">
    <property type="entry name" value="Predicted protein"/>
    <property type="match status" value="1"/>
</dbReference>
<dbReference type="Gene3D" id="3.30.200.20">
    <property type="entry name" value="Phosphorylase Kinase, domain 1"/>
    <property type="match status" value="1"/>
</dbReference>
<keyword evidence="6" id="KW-0829">Tyrosine-protein kinase</keyword>
<keyword evidence="3 8" id="KW-0547">Nucleotide-binding</keyword>
<dbReference type="GO" id="GO:0016477">
    <property type="term" value="P:cell migration"/>
    <property type="evidence" value="ECO:0007669"/>
    <property type="project" value="TreeGrafter"/>
</dbReference>
<accession>A0AAV6TNV1</accession>
<dbReference type="Proteomes" id="UP000827092">
    <property type="component" value="Unassembled WGS sequence"/>
</dbReference>
<organism evidence="11 12">
    <name type="scientific">Oedothorax gibbosus</name>
    <dbReference type="NCBI Taxonomy" id="931172"/>
    <lineage>
        <taxon>Eukaryota</taxon>
        <taxon>Metazoa</taxon>
        <taxon>Ecdysozoa</taxon>
        <taxon>Arthropoda</taxon>
        <taxon>Chelicerata</taxon>
        <taxon>Arachnida</taxon>
        <taxon>Araneae</taxon>
        <taxon>Araneomorphae</taxon>
        <taxon>Entelegynae</taxon>
        <taxon>Araneoidea</taxon>
        <taxon>Linyphiidae</taxon>
        <taxon>Erigoninae</taxon>
        <taxon>Oedothorax</taxon>
    </lineage>
</organism>
<feature type="domain" description="Protein kinase" evidence="10">
    <location>
        <begin position="322"/>
        <end position="560"/>
    </location>
</feature>
<dbReference type="InterPro" id="IPR000719">
    <property type="entry name" value="Prot_kinase_dom"/>
</dbReference>
<name>A0AAV6TNV1_9ARAC</name>
<feature type="non-terminal residue" evidence="11">
    <location>
        <position position="560"/>
    </location>
</feature>
<feature type="compositionally biased region" description="Acidic residues" evidence="9">
    <location>
        <begin position="291"/>
        <end position="303"/>
    </location>
</feature>
<protein>
    <recommendedName>
        <fullName evidence="10">Protein kinase domain-containing protein</fullName>
    </recommendedName>
</protein>
<dbReference type="PANTHER" id="PTHR24416:SF564">
    <property type="entry name" value="MACROPHAGE-STIMULATING PROTEIN RECEPTOR"/>
    <property type="match status" value="1"/>
</dbReference>
<dbReference type="InterPro" id="IPR011009">
    <property type="entry name" value="Kinase-like_dom_sf"/>
</dbReference>
<sequence>MNFTYVVPKLFGVHPGKGPVSGGTNVTIYGSSIGSRWYRERERDPPRRALGRVAHPEMMVMVAPHHGRELEFHEVRTYVVPKPPRPYRAPRPTPPTERAPLSPTWLFLMDGAPGPEISPGTGHNAAVLRFSPVPVRHLVPGQPCVQRPSVDQKDCLSHPRGVGLTEMPCLPVEVSSGEGRLKQHLGFIEFVERGDQSRDYRRTHCISSRCLHHSMPSLPLLPPCGAQEASSGYIVAYTAEQRQQNQSNGDACGGARRQDSNDYHDLRGRNINRQISATKEATAAKWHPDEAEVSPEDEVPGVDEETRHLLESENILIYRNELTLGEIIGVGHFGCVYRGELQRPGKDEKVEVAIKTLHNSSASVLQDVESFLQEGLMMKDFQHPNVLTLIGVCFEEGARKQPMVVIPYMKHGDLLAYIREENNHPTVRNLLTFGVQIAAGMAYLAEMKFVHRDLAARNCMLSADLEVKVADFGLSRDIYERDYYSSDNKKTKLPVKWMAPESLEKGTYSTKTDVWSYGVVLWELMTRGVSPYPDVDNWDIIQYLKSGRRMPQPSYCPDLL</sequence>
<evidence type="ECO:0000313" key="12">
    <source>
        <dbReference type="Proteomes" id="UP000827092"/>
    </source>
</evidence>
<dbReference type="PROSITE" id="PS50011">
    <property type="entry name" value="PROTEIN_KINASE_DOM"/>
    <property type="match status" value="1"/>
</dbReference>
<dbReference type="InterPro" id="IPR050122">
    <property type="entry name" value="RTK"/>
</dbReference>
<dbReference type="SUPFAM" id="SSF56112">
    <property type="entry name" value="Protein kinase-like (PK-like)"/>
    <property type="match status" value="1"/>
</dbReference>
<dbReference type="GO" id="GO:0007169">
    <property type="term" value="P:cell surface receptor protein tyrosine kinase signaling pathway"/>
    <property type="evidence" value="ECO:0007669"/>
    <property type="project" value="TreeGrafter"/>
</dbReference>
<proteinExistence type="predicted"/>
<feature type="region of interest" description="Disordered" evidence="9">
    <location>
        <begin position="281"/>
        <end position="303"/>
    </location>
</feature>
<evidence type="ECO:0000256" key="3">
    <source>
        <dbReference type="ARBA" id="ARBA00022741"/>
    </source>
</evidence>
<dbReference type="InterPro" id="IPR001245">
    <property type="entry name" value="Ser-Thr/Tyr_kinase_cat_dom"/>
</dbReference>
<dbReference type="EMBL" id="JAFNEN010001667">
    <property type="protein sequence ID" value="KAG8173530.1"/>
    <property type="molecule type" value="Genomic_DNA"/>
</dbReference>
<dbReference type="InterPro" id="IPR008266">
    <property type="entry name" value="Tyr_kinase_AS"/>
</dbReference>
<gene>
    <name evidence="11" type="ORF">JTE90_008864</name>
</gene>
<evidence type="ECO:0000256" key="7">
    <source>
        <dbReference type="ARBA" id="ARBA00051243"/>
    </source>
</evidence>
<feature type="compositionally biased region" description="Basic and acidic residues" evidence="9">
    <location>
        <begin position="256"/>
        <end position="265"/>
    </location>
</feature>
<comment type="caution">
    <text evidence="11">The sequence shown here is derived from an EMBL/GenBank/DDBJ whole genome shotgun (WGS) entry which is preliminary data.</text>
</comment>
<feature type="region of interest" description="Disordered" evidence="9">
    <location>
        <begin position="245"/>
        <end position="265"/>
    </location>
</feature>
<keyword evidence="5 8" id="KW-0067">ATP-binding</keyword>
<evidence type="ECO:0000256" key="2">
    <source>
        <dbReference type="ARBA" id="ARBA00022679"/>
    </source>
</evidence>
<keyword evidence="12" id="KW-1185">Reference proteome</keyword>
<dbReference type="GO" id="GO:0007399">
    <property type="term" value="P:nervous system development"/>
    <property type="evidence" value="ECO:0007669"/>
    <property type="project" value="TreeGrafter"/>
</dbReference>
<dbReference type="GO" id="GO:0005524">
    <property type="term" value="F:ATP binding"/>
    <property type="evidence" value="ECO:0007669"/>
    <property type="project" value="UniProtKB-UniRule"/>
</dbReference>
<evidence type="ECO:0000313" key="11">
    <source>
        <dbReference type="EMBL" id="KAG8173530.1"/>
    </source>
</evidence>
<dbReference type="CDD" id="cd00603">
    <property type="entry name" value="IPT_PCSR"/>
    <property type="match status" value="1"/>
</dbReference>
<feature type="binding site" evidence="8">
    <location>
        <position position="355"/>
    </location>
    <ligand>
        <name>ATP</name>
        <dbReference type="ChEBI" id="CHEBI:30616"/>
    </ligand>
</feature>
<dbReference type="Gene3D" id="1.10.510.10">
    <property type="entry name" value="Transferase(Phosphotransferase) domain 1"/>
    <property type="match status" value="1"/>
</dbReference>
<evidence type="ECO:0000256" key="8">
    <source>
        <dbReference type="PROSITE-ProRule" id="PRU10141"/>
    </source>
</evidence>
<dbReference type="InterPro" id="IPR020635">
    <property type="entry name" value="Tyr_kinase_cat_dom"/>
</dbReference>
<evidence type="ECO:0000259" key="10">
    <source>
        <dbReference type="PROSITE" id="PS50011"/>
    </source>
</evidence>
<evidence type="ECO:0000256" key="1">
    <source>
        <dbReference type="ARBA" id="ARBA00004167"/>
    </source>
</evidence>
<evidence type="ECO:0000256" key="4">
    <source>
        <dbReference type="ARBA" id="ARBA00022777"/>
    </source>
</evidence>
<reference evidence="11 12" key="1">
    <citation type="journal article" date="2022" name="Nat. Ecol. Evol.">
        <title>A masculinizing supergene underlies an exaggerated male reproductive morph in a spider.</title>
        <authorList>
            <person name="Hendrickx F."/>
            <person name="De Corte Z."/>
            <person name="Sonet G."/>
            <person name="Van Belleghem S.M."/>
            <person name="Kostlbacher S."/>
            <person name="Vangestel C."/>
        </authorList>
    </citation>
    <scope>NUCLEOTIDE SEQUENCE [LARGE SCALE GENOMIC DNA]</scope>
    <source>
        <strain evidence="11">W744_W776</strain>
    </source>
</reference>
<dbReference type="GO" id="GO:0005886">
    <property type="term" value="C:plasma membrane"/>
    <property type="evidence" value="ECO:0007669"/>
    <property type="project" value="TreeGrafter"/>
</dbReference>
<keyword evidence="4" id="KW-0418">Kinase</keyword>
<dbReference type="InterPro" id="IPR017441">
    <property type="entry name" value="Protein_kinase_ATP_BS"/>
</dbReference>
<comment type="catalytic activity">
    <reaction evidence="7">
        <text>L-tyrosyl-[protein] + ATP = O-phospho-L-tyrosyl-[protein] + ADP + H(+)</text>
        <dbReference type="Rhea" id="RHEA:10596"/>
        <dbReference type="Rhea" id="RHEA-COMP:10136"/>
        <dbReference type="Rhea" id="RHEA-COMP:20101"/>
        <dbReference type="ChEBI" id="CHEBI:15378"/>
        <dbReference type="ChEBI" id="CHEBI:30616"/>
        <dbReference type="ChEBI" id="CHEBI:46858"/>
        <dbReference type="ChEBI" id="CHEBI:61978"/>
        <dbReference type="ChEBI" id="CHEBI:456216"/>
        <dbReference type="EC" id="2.7.10.1"/>
    </reaction>
</comment>
<evidence type="ECO:0000256" key="9">
    <source>
        <dbReference type="SAM" id="MobiDB-lite"/>
    </source>
</evidence>
<dbReference type="SMART" id="SM00219">
    <property type="entry name" value="TyrKc"/>
    <property type="match status" value="1"/>
</dbReference>
<dbReference type="PROSITE" id="PS00109">
    <property type="entry name" value="PROTEIN_KINASE_TYR"/>
    <property type="match status" value="1"/>
</dbReference>
<dbReference type="GO" id="GO:0004714">
    <property type="term" value="F:transmembrane receptor protein tyrosine kinase activity"/>
    <property type="evidence" value="ECO:0007669"/>
    <property type="project" value="UniProtKB-EC"/>
</dbReference>
<dbReference type="PRINTS" id="PR00109">
    <property type="entry name" value="TYRKINASE"/>
</dbReference>
<evidence type="ECO:0000256" key="6">
    <source>
        <dbReference type="ARBA" id="ARBA00023137"/>
    </source>
</evidence>
<dbReference type="GO" id="GO:0043235">
    <property type="term" value="C:receptor complex"/>
    <property type="evidence" value="ECO:0007669"/>
    <property type="project" value="TreeGrafter"/>
</dbReference>